<dbReference type="Pfam" id="PF01890">
    <property type="entry name" value="CbiG_C"/>
    <property type="match status" value="1"/>
</dbReference>
<dbReference type="PANTHER" id="PTHR37477:SF1">
    <property type="entry name" value="COBALT-PRECORRIN-5A HYDROLASE"/>
    <property type="match status" value="1"/>
</dbReference>
<evidence type="ECO:0000313" key="4">
    <source>
        <dbReference type="EMBL" id="USR99791.1"/>
    </source>
</evidence>
<dbReference type="Proteomes" id="UP001055437">
    <property type="component" value="Chromosome"/>
</dbReference>
<name>A0A9N7JIU3_CLOSE</name>
<organism evidence="3 5">
    <name type="scientific">Clostridium septicum</name>
    <dbReference type="NCBI Taxonomy" id="1504"/>
    <lineage>
        <taxon>Bacteria</taxon>
        <taxon>Bacillati</taxon>
        <taxon>Bacillota</taxon>
        <taxon>Clostridia</taxon>
        <taxon>Eubacteriales</taxon>
        <taxon>Clostridiaceae</taxon>
        <taxon>Clostridium</taxon>
    </lineage>
</organism>
<dbReference type="OrthoDB" id="9781023at2"/>
<dbReference type="PANTHER" id="PTHR37477">
    <property type="entry name" value="COBALT-PRECORRIN-5A HYDROLASE"/>
    <property type="match status" value="1"/>
</dbReference>
<evidence type="ECO:0000313" key="5">
    <source>
        <dbReference type="Proteomes" id="UP000280586"/>
    </source>
</evidence>
<dbReference type="SUPFAM" id="SSF159672">
    <property type="entry name" value="CbiG N-terminal domain-like"/>
    <property type="match status" value="1"/>
</dbReference>
<dbReference type="InterPro" id="IPR038029">
    <property type="entry name" value="GbiG_N_sf"/>
</dbReference>
<sequence length="321" mass="35558">MIGVISVTEKGDILAEKLRGNLDIEIYKKSEIGDFSLDKITNISFEKYNSIIFISSTGIAVRAIAKYLKGKDKDPAVVVVDVCNEFSISLVSGHLGGANNLARKVSKILNNTLVITTATDNLDLLAPDTIAIDNNLVIKDLKMAKIIASKLVNNEGVYFKDDKKEIACPKGYTEVETLKENTLWITNKYEEHKKVLKLIRKDIVLGIGCRKNTDEKKLYDFVSIVLKENNLSLDSIRYIASIDVKKSEKAILNLGNTLKSEMRFFTKEEIAIVEDHYEGSDFVKGAVGVKSVCEPVVELLKAEIIVSKIKNNGMTLAIGIL</sequence>
<dbReference type="InterPro" id="IPR021744">
    <property type="entry name" value="CbiG_N"/>
</dbReference>
<proteinExistence type="predicted"/>
<evidence type="ECO:0000259" key="2">
    <source>
        <dbReference type="Pfam" id="PF11760"/>
    </source>
</evidence>
<dbReference type="GO" id="GO:0043779">
    <property type="term" value="F:cobalt-precorrin-5A acetaldehyde-lyase activity"/>
    <property type="evidence" value="ECO:0007669"/>
    <property type="project" value="UniProtKB-EC"/>
</dbReference>
<dbReference type="InterPro" id="IPR036518">
    <property type="entry name" value="CobE/GbiG_C_sf"/>
</dbReference>
<dbReference type="EMBL" id="CP099799">
    <property type="protein sequence ID" value="USR99791.1"/>
    <property type="molecule type" value="Genomic_DNA"/>
</dbReference>
<feature type="domain" description="Cobalamin synthesis G N-terminal" evidence="2">
    <location>
        <begin position="43"/>
        <end position="120"/>
    </location>
</feature>
<dbReference type="AlphaFoldDB" id="A0A9N7JIU3"/>
<reference evidence="3 5" key="1">
    <citation type="submission" date="2017-09" db="EMBL/GenBank/DDBJ databases">
        <authorList>
            <person name="Thomas P."/>
            <person name="Seyboldt C."/>
        </authorList>
    </citation>
    <scope>NUCLEOTIDE SEQUENCE [LARGE SCALE GENOMIC DNA]</scope>
    <source>
        <strain evidence="3 5">DSM 7534</strain>
    </source>
</reference>
<keyword evidence="3" id="KW-0378">Hydrolase</keyword>
<dbReference type="EC" id="3.7.1.12" evidence="4"/>
<gene>
    <name evidence="4" type="primary">cbiG</name>
    <name evidence="3" type="ORF">CP523_01455</name>
    <name evidence="4" type="ORF">NH397_09760</name>
</gene>
<dbReference type="GeneID" id="303559343"/>
<dbReference type="GO" id="GO:0009236">
    <property type="term" value="P:cobalamin biosynthetic process"/>
    <property type="evidence" value="ECO:0007669"/>
    <property type="project" value="InterPro"/>
</dbReference>
<feature type="domain" description="CobE/GbiG C-terminal" evidence="1">
    <location>
        <begin position="203"/>
        <end position="318"/>
    </location>
</feature>
<evidence type="ECO:0000259" key="1">
    <source>
        <dbReference type="Pfam" id="PF01890"/>
    </source>
</evidence>
<evidence type="ECO:0000313" key="6">
    <source>
        <dbReference type="Proteomes" id="UP001055437"/>
    </source>
</evidence>
<accession>A0A9N7JIU3</accession>
<dbReference type="InterPro" id="IPR002750">
    <property type="entry name" value="CobE/GbiG_C"/>
</dbReference>
<dbReference type="NCBIfam" id="NF004466">
    <property type="entry name" value="PRK05788.1-4"/>
    <property type="match status" value="1"/>
</dbReference>
<dbReference type="Pfam" id="PF11760">
    <property type="entry name" value="CbiG_N"/>
    <property type="match status" value="1"/>
</dbReference>
<dbReference type="Proteomes" id="UP000280586">
    <property type="component" value="Chromosome"/>
</dbReference>
<evidence type="ECO:0000313" key="3">
    <source>
        <dbReference type="EMBL" id="AYE33218.1"/>
    </source>
</evidence>
<keyword evidence="6" id="KW-1185">Reference proteome</keyword>
<dbReference type="SUPFAM" id="SSF159664">
    <property type="entry name" value="CobE/GbiG C-terminal domain-like"/>
    <property type="match status" value="1"/>
</dbReference>
<dbReference type="RefSeq" id="WP_066675618.1">
    <property type="nucleotide sequence ID" value="NZ_CABMIZ010000010.1"/>
</dbReference>
<dbReference type="KEGG" id="csep:CP523_01455"/>
<dbReference type="Gene3D" id="3.30.420.180">
    <property type="entry name" value="CobE/GbiG C-terminal domain"/>
    <property type="match status" value="1"/>
</dbReference>
<reference evidence="4" key="2">
    <citation type="submission" date="2022-06" db="EMBL/GenBank/DDBJ databases">
        <authorList>
            <person name="Holder M.E."/>
            <person name="Ajami N.J."/>
            <person name="Petrosino J.F."/>
        </authorList>
    </citation>
    <scope>NUCLEOTIDE SEQUENCE</scope>
    <source>
        <strain evidence="4">RMA 8861</strain>
    </source>
</reference>
<protein>
    <submittedName>
        <fullName evidence="3">Cobalt-precorrin 5A hydrolase</fullName>
        <ecNumber evidence="4">3.7.1.12</ecNumber>
    </submittedName>
</protein>
<dbReference type="EMBL" id="CP023671">
    <property type="protein sequence ID" value="AYE33218.1"/>
    <property type="molecule type" value="Genomic_DNA"/>
</dbReference>
<dbReference type="Gene3D" id="3.40.50.11220">
    <property type="match status" value="1"/>
</dbReference>
<dbReference type="InterPro" id="IPR052553">
    <property type="entry name" value="CbiG_hydrolase"/>
</dbReference>